<accession>A0ABT5TPP5</accession>
<comment type="caution">
    <text evidence="5">The sequence shown here is derived from an EMBL/GenBank/DDBJ whole genome shotgun (WGS) entry which is preliminary data.</text>
</comment>
<dbReference type="PROSITE" id="PS00070">
    <property type="entry name" value="ALDEHYDE_DEHYDR_CYS"/>
    <property type="match status" value="1"/>
</dbReference>
<dbReference type="PANTHER" id="PTHR43866">
    <property type="entry name" value="MALONATE-SEMIALDEHYDE DEHYDROGENASE"/>
    <property type="match status" value="1"/>
</dbReference>
<feature type="domain" description="Aldehyde dehydrogenase" evidence="4">
    <location>
        <begin position="16"/>
        <end position="476"/>
    </location>
</feature>
<evidence type="ECO:0000256" key="3">
    <source>
        <dbReference type="ARBA" id="ARBA00023027"/>
    </source>
</evidence>
<evidence type="ECO:0000259" key="4">
    <source>
        <dbReference type="Pfam" id="PF00171"/>
    </source>
</evidence>
<evidence type="ECO:0000313" key="6">
    <source>
        <dbReference type="Proteomes" id="UP001213691"/>
    </source>
</evidence>
<dbReference type="SUPFAM" id="SSF53720">
    <property type="entry name" value="ALDH-like"/>
    <property type="match status" value="1"/>
</dbReference>
<reference evidence="5 6" key="1">
    <citation type="submission" date="2023-02" db="EMBL/GenBank/DDBJ databases">
        <title>Genome sequence of Shewanella metallivivens ER-Te-42B-Light, sp. nov., enriched from sulfide tube worms (Riftia pachyptila) isolated from Explorer Ridge in the Pacific Ocean.</title>
        <authorList>
            <person name="Maltman C."/>
            <person name="Kuzyk S.B."/>
            <person name="Kyndt J.A."/>
            <person name="Yurkov V."/>
        </authorList>
    </citation>
    <scope>NUCLEOTIDE SEQUENCE [LARGE SCALE GENOMIC DNA]</scope>
    <source>
        <strain evidence="5 6">ER-Te-42B-Light</strain>
    </source>
</reference>
<name>A0ABT5TPP5_9GAMM</name>
<dbReference type="CDD" id="cd07085">
    <property type="entry name" value="ALDH_F6_MMSDH"/>
    <property type="match status" value="1"/>
</dbReference>
<evidence type="ECO:0000313" key="5">
    <source>
        <dbReference type="EMBL" id="MDD8059804.1"/>
    </source>
</evidence>
<dbReference type="InterPro" id="IPR010061">
    <property type="entry name" value="MeMal-semiAld_DH"/>
</dbReference>
<dbReference type="InterPro" id="IPR016160">
    <property type="entry name" value="Ald_DH_CS_CYS"/>
</dbReference>
<evidence type="ECO:0000256" key="1">
    <source>
        <dbReference type="ARBA" id="ARBA00013048"/>
    </source>
</evidence>
<dbReference type="Gene3D" id="3.40.605.10">
    <property type="entry name" value="Aldehyde Dehydrogenase, Chain A, domain 1"/>
    <property type="match status" value="1"/>
</dbReference>
<dbReference type="EMBL" id="JAQQPZ010000010">
    <property type="protein sequence ID" value="MDD8059804.1"/>
    <property type="molecule type" value="Genomic_DNA"/>
</dbReference>
<dbReference type="PANTHER" id="PTHR43866:SF4">
    <property type="entry name" value="MALONATE-SEMIALDEHYDE DEHYDROGENASE"/>
    <property type="match status" value="1"/>
</dbReference>
<organism evidence="5 6">
    <name type="scientific">Shewanella metallivivens</name>
    <dbReference type="NCBI Taxonomy" id="2872342"/>
    <lineage>
        <taxon>Bacteria</taxon>
        <taxon>Pseudomonadati</taxon>
        <taxon>Pseudomonadota</taxon>
        <taxon>Gammaproteobacteria</taxon>
        <taxon>Alteromonadales</taxon>
        <taxon>Shewanellaceae</taxon>
        <taxon>Shewanella</taxon>
    </lineage>
</organism>
<dbReference type="InterPro" id="IPR016163">
    <property type="entry name" value="Ald_DH_C"/>
</dbReference>
<keyword evidence="3" id="KW-0520">NAD</keyword>
<dbReference type="Proteomes" id="UP001213691">
    <property type="component" value="Unassembled WGS sequence"/>
</dbReference>
<dbReference type="RefSeq" id="WP_238102544.1">
    <property type="nucleotide sequence ID" value="NZ_JAQQPZ010000010.1"/>
</dbReference>
<protein>
    <recommendedName>
        <fullName evidence="1">methylmalonate-semialdehyde dehydrogenase (CoA acylating)</fullName>
        <ecNumber evidence="1">1.2.1.27</ecNumber>
    </recommendedName>
</protein>
<dbReference type="Gene3D" id="3.40.309.10">
    <property type="entry name" value="Aldehyde Dehydrogenase, Chain A, domain 2"/>
    <property type="match status" value="1"/>
</dbReference>
<gene>
    <name evidence="5" type="ORF">PQR79_11925</name>
</gene>
<dbReference type="InterPro" id="IPR015590">
    <property type="entry name" value="Aldehyde_DH_dom"/>
</dbReference>
<dbReference type="NCBIfam" id="TIGR01722">
    <property type="entry name" value="MMSDH"/>
    <property type="match status" value="1"/>
</dbReference>
<proteinExistence type="predicted"/>
<keyword evidence="2" id="KW-0560">Oxidoreductase</keyword>
<dbReference type="Pfam" id="PF00171">
    <property type="entry name" value="Aldedh"/>
    <property type="match status" value="1"/>
</dbReference>
<dbReference type="InterPro" id="IPR016161">
    <property type="entry name" value="Ald_DH/histidinol_DH"/>
</dbReference>
<dbReference type="EC" id="1.2.1.27" evidence="1"/>
<sequence>MLNITHFVNGQQTQTSQRQQTIYDPATGEARGQVSLASQEEVATAIAAAKIAFDSWSQVTPLNRARVLFKFKALVEQHVDKLAELITLEHGKVLDDAKGEITRGLEVVEFACGIPHLLKGEHTQQVGGGVDAWSVNQALGVVAGIAPFNFPVMVPMWMFPIAIACGNTFIMKPSEKDPSSVMFIAELLKQAGLPDGVFNVINGDKEAVDALLSHPDIKAVSFVGSTPIAEYIYTTASAHGKRVQALGGAKNHMLLMPDADLDQAVNALMGAAYGSAGERCMAISVVLAVGDVGDKLVDKLLPQISALKVGSGITPEMDMGPLISAQHLAKVRDYVEAGINEGAKLVVDGRDISISDHQQGYFLGACLFDHVTPQMSIYQQEIFGPVLAIVRVDNYADALALINQHEFGNGTAIFTQNGQVARHFCHHVEVGMVGVNVPIPVPMAFHSFGGWKRSLFGPLHMHGPDGVRFYTKRKAITARWPQAKVDANEPSAFIMPTMK</sequence>
<evidence type="ECO:0000256" key="2">
    <source>
        <dbReference type="ARBA" id="ARBA00023002"/>
    </source>
</evidence>
<dbReference type="InterPro" id="IPR016162">
    <property type="entry name" value="Ald_DH_N"/>
</dbReference>
<keyword evidence="6" id="KW-1185">Reference proteome</keyword>